<dbReference type="RefSeq" id="WP_187032705.1">
    <property type="nucleotide sequence ID" value="NZ_AP023420.1"/>
</dbReference>
<dbReference type="Gene3D" id="3.30.390.50">
    <property type="entry name" value="CO dehydrogenase flavoprotein, C-terminal domain"/>
    <property type="match status" value="1"/>
</dbReference>
<dbReference type="InterPro" id="IPR045864">
    <property type="entry name" value="aa-tRNA-synth_II/BPL/LPL"/>
</dbReference>
<evidence type="ECO:0000313" key="9">
    <source>
        <dbReference type="EMBL" id="BCK83155.1"/>
    </source>
</evidence>
<dbReference type="SUPFAM" id="SSF55681">
    <property type="entry name" value="Class II aaRS and biotin synthetases"/>
    <property type="match status" value="1"/>
</dbReference>
<keyword evidence="5" id="KW-0547">Nucleotide-binding</keyword>
<dbReference type="GO" id="GO:0016979">
    <property type="term" value="F:lipoate-protein ligase activity"/>
    <property type="evidence" value="ECO:0007669"/>
    <property type="project" value="UniProtKB-EC"/>
</dbReference>
<dbReference type="NCBIfam" id="TIGR00545">
    <property type="entry name" value="lipoyltrans"/>
    <property type="match status" value="1"/>
</dbReference>
<comment type="pathway">
    <text evidence="1">Protein modification; protein lipoylation via exogenous pathway; protein N(6)-(lipoyl)lysine from lipoate: step 2/2.</text>
</comment>
<evidence type="ECO:0000256" key="1">
    <source>
        <dbReference type="ARBA" id="ARBA00005085"/>
    </source>
</evidence>
<organism evidence="9 10">
    <name type="scientific">Pusillibacter faecalis</name>
    <dbReference type="NCBI Taxonomy" id="2714358"/>
    <lineage>
        <taxon>Bacteria</taxon>
        <taxon>Bacillati</taxon>
        <taxon>Bacillota</taxon>
        <taxon>Clostridia</taxon>
        <taxon>Eubacteriales</taxon>
        <taxon>Oscillospiraceae</taxon>
        <taxon>Pusillibacter</taxon>
    </lineage>
</organism>
<evidence type="ECO:0000313" key="10">
    <source>
        <dbReference type="Proteomes" id="UP000679848"/>
    </source>
</evidence>
<dbReference type="GO" id="GO:0017118">
    <property type="term" value="F:lipoyltransferase activity"/>
    <property type="evidence" value="ECO:0007669"/>
    <property type="project" value="TreeGrafter"/>
</dbReference>
<dbReference type="KEGG" id="pfaa:MM59RIKEN_04740"/>
<protein>
    <recommendedName>
        <fullName evidence="3">lipoate--protein ligase</fullName>
        <ecNumber evidence="3">6.3.1.20</ecNumber>
    </recommendedName>
</protein>
<dbReference type="GO" id="GO:0005737">
    <property type="term" value="C:cytoplasm"/>
    <property type="evidence" value="ECO:0007669"/>
    <property type="project" value="TreeGrafter"/>
</dbReference>
<dbReference type="PANTHER" id="PTHR12561:SF3">
    <property type="entry name" value="LIPOYLTRANSFERASE 1, MITOCHONDRIAL"/>
    <property type="match status" value="1"/>
</dbReference>
<name>A0A810Q956_9FIRM</name>
<proteinExistence type="predicted"/>
<dbReference type="CDD" id="cd16443">
    <property type="entry name" value="LplA"/>
    <property type="match status" value="1"/>
</dbReference>
<dbReference type="InterPro" id="IPR004562">
    <property type="entry name" value="LipoylTrfase_LipoateP_Ligase"/>
</dbReference>
<dbReference type="SUPFAM" id="SSF82649">
    <property type="entry name" value="SufE/NifU"/>
    <property type="match status" value="1"/>
</dbReference>
<evidence type="ECO:0000256" key="5">
    <source>
        <dbReference type="ARBA" id="ARBA00022741"/>
    </source>
</evidence>
<comment type="catalytic activity">
    <reaction evidence="7">
        <text>L-lysyl-[lipoyl-carrier protein] + (R)-lipoate + ATP = N(6)-[(R)-lipoyl]-L-lysyl-[lipoyl-carrier protein] + AMP + diphosphate + H(+)</text>
        <dbReference type="Rhea" id="RHEA:49288"/>
        <dbReference type="Rhea" id="RHEA-COMP:10500"/>
        <dbReference type="Rhea" id="RHEA-COMP:10502"/>
        <dbReference type="ChEBI" id="CHEBI:15378"/>
        <dbReference type="ChEBI" id="CHEBI:29969"/>
        <dbReference type="ChEBI" id="CHEBI:30616"/>
        <dbReference type="ChEBI" id="CHEBI:33019"/>
        <dbReference type="ChEBI" id="CHEBI:83088"/>
        <dbReference type="ChEBI" id="CHEBI:83099"/>
        <dbReference type="ChEBI" id="CHEBI:456215"/>
        <dbReference type="EC" id="6.3.1.20"/>
    </reaction>
</comment>
<sequence>MIQRITCYLGTGTEPYENLAVERFLMEAVEEGELILYLWQNRRTVVIGRNQNPWRECRLTELQRDGGSLARRLSGGGAVYHDLGNLNFTFCVQGMDYDLRRQQSVILEACHLLGIGAELSGRNDLLAEGRKFSGNSFYNHNGYAFHNGTLLVDADLECLGKYLSPSRMKLEGKGVDSVRSRVVNLAELHPGLTVEHMCRAMTKALESIYQLPSETFSAERWNQKTLEQLRTDFARWEWIYGKRLAFTASFTKRFSWGEVTLECLVRDGVLLESRAYTDAMDAALGTILSDALRGCRFVPEELCGCIRRLPLEHTVVEELCAWVTEEEI</sequence>
<evidence type="ECO:0000256" key="3">
    <source>
        <dbReference type="ARBA" id="ARBA00012367"/>
    </source>
</evidence>
<dbReference type="PROSITE" id="PS51733">
    <property type="entry name" value="BPL_LPL_CATALYTIC"/>
    <property type="match status" value="1"/>
</dbReference>
<dbReference type="InterPro" id="IPR019491">
    <property type="entry name" value="Lipoate_protein_ligase_C"/>
</dbReference>
<accession>A0A810Q956</accession>
<dbReference type="EMBL" id="AP023420">
    <property type="protein sequence ID" value="BCK83155.1"/>
    <property type="molecule type" value="Genomic_DNA"/>
</dbReference>
<gene>
    <name evidence="9" type="ORF">MM59RIKEN_04740</name>
</gene>
<dbReference type="GO" id="GO:0009249">
    <property type="term" value="P:protein lipoylation"/>
    <property type="evidence" value="ECO:0007669"/>
    <property type="project" value="InterPro"/>
</dbReference>
<dbReference type="PANTHER" id="PTHR12561">
    <property type="entry name" value="LIPOATE-PROTEIN LIGASE"/>
    <property type="match status" value="1"/>
</dbReference>
<dbReference type="GO" id="GO:0005524">
    <property type="term" value="F:ATP binding"/>
    <property type="evidence" value="ECO:0007669"/>
    <property type="project" value="UniProtKB-KW"/>
</dbReference>
<evidence type="ECO:0000256" key="2">
    <source>
        <dbReference type="ARBA" id="ARBA00005124"/>
    </source>
</evidence>
<dbReference type="Pfam" id="PF21948">
    <property type="entry name" value="LplA-B_cat"/>
    <property type="match status" value="1"/>
</dbReference>
<dbReference type="Pfam" id="PF10437">
    <property type="entry name" value="Lip_prot_lig_C"/>
    <property type="match status" value="1"/>
</dbReference>
<comment type="pathway">
    <text evidence="2">Protein modification; protein lipoylation via exogenous pathway; protein N(6)-(lipoyl)lysine from lipoate: step 1/2.</text>
</comment>
<reference evidence="9" key="1">
    <citation type="submission" date="2020-09" db="EMBL/GenBank/DDBJ databases">
        <title>New species isolated from human feces.</title>
        <authorList>
            <person name="Kitahara M."/>
            <person name="Shigeno Y."/>
            <person name="Shime M."/>
            <person name="Matsumoto Y."/>
            <person name="Nakamura S."/>
            <person name="Motooka D."/>
            <person name="Fukuoka S."/>
            <person name="Nishikawa H."/>
            <person name="Benno Y."/>
        </authorList>
    </citation>
    <scope>NUCLEOTIDE SEQUENCE</scope>
    <source>
        <strain evidence="9">MM59</strain>
    </source>
</reference>
<dbReference type="EC" id="6.3.1.20" evidence="3"/>
<evidence type="ECO:0000256" key="7">
    <source>
        <dbReference type="ARBA" id="ARBA00048037"/>
    </source>
</evidence>
<keyword evidence="4 9" id="KW-0436">Ligase</keyword>
<dbReference type="AlphaFoldDB" id="A0A810Q956"/>
<evidence type="ECO:0000259" key="8">
    <source>
        <dbReference type="PROSITE" id="PS51733"/>
    </source>
</evidence>
<dbReference type="Gene3D" id="3.30.930.10">
    <property type="entry name" value="Bira Bifunctional Protein, Domain 2"/>
    <property type="match status" value="1"/>
</dbReference>
<dbReference type="UniPathway" id="UPA00537">
    <property type="reaction ID" value="UER00594"/>
</dbReference>
<dbReference type="InterPro" id="IPR004143">
    <property type="entry name" value="BPL_LPL_catalytic"/>
</dbReference>
<evidence type="ECO:0000256" key="4">
    <source>
        <dbReference type="ARBA" id="ARBA00022598"/>
    </source>
</evidence>
<dbReference type="Proteomes" id="UP000679848">
    <property type="component" value="Chromosome"/>
</dbReference>
<keyword evidence="10" id="KW-1185">Reference proteome</keyword>
<feature type="domain" description="BPL/LPL catalytic" evidence="8">
    <location>
        <begin position="30"/>
        <end position="213"/>
    </location>
</feature>
<evidence type="ECO:0000256" key="6">
    <source>
        <dbReference type="ARBA" id="ARBA00022840"/>
    </source>
</evidence>
<keyword evidence="6" id="KW-0067">ATP-binding</keyword>